<organism evidence="1 2">
    <name type="scientific">Actinomadura violacea</name>
    <dbReference type="NCBI Taxonomy" id="2819934"/>
    <lineage>
        <taxon>Bacteria</taxon>
        <taxon>Bacillati</taxon>
        <taxon>Actinomycetota</taxon>
        <taxon>Actinomycetes</taxon>
        <taxon>Streptosporangiales</taxon>
        <taxon>Thermomonosporaceae</taxon>
        <taxon>Actinomadura</taxon>
    </lineage>
</organism>
<evidence type="ECO:0000313" key="1">
    <source>
        <dbReference type="EMBL" id="MBO2464650.1"/>
    </source>
</evidence>
<evidence type="ECO:0000313" key="2">
    <source>
        <dbReference type="Proteomes" id="UP000680206"/>
    </source>
</evidence>
<name>A0ABS3S8U0_9ACTN</name>
<reference evidence="1 2" key="1">
    <citation type="submission" date="2021-03" db="EMBL/GenBank/DDBJ databases">
        <title>Actinomadura violae sp. nov., isolated from lichen in Thailand.</title>
        <authorList>
            <person name="Kanchanasin P."/>
            <person name="Saeng-In P."/>
            <person name="Phongsopitanun W."/>
            <person name="Yuki M."/>
            <person name="Kudo T."/>
            <person name="Ohkuma M."/>
            <person name="Tanasupawat S."/>
        </authorList>
    </citation>
    <scope>NUCLEOTIDE SEQUENCE [LARGE SCALE GENOMIC DNA]</scope>
    <source>
        <strain evidence="1 2">LCR2-06</strain>
    </source>
</reference>
<keyword evidence="2" id="KW-1185">Reference proteome</keyword>
<proteinExistence type="predicted"/>
<comment type="caution">
    <text evidence="1">The sequence shown here is derived from an EMBL/GenBank/DDBJ whole genome shotgun (WGS) entry which is preliminary data.</text>
</comment>
<sequence>MLSLQMNDAALDLLQGSAAAEPPGGLATGLQDRIRTGITRRGRILTWADSIANAAGAPGIFPDLTAWECADTSFHLEDSVDVAVDVTDGVPAISEDGQRMLLQQGVAFALEFARLVRALDPPAAVRCILGANETNATFRFHQIRPDERWHNPNLDRYLDDKLIVVDVQPAAPGQ</sequence>
<dbReference type="Proteomes" id="UP000680206">
    <property type="component" value="Unassembled WGS sequence"/>
</dbReference>
<accession>A0ABS3S8U0</accession>
<dbReference type="RefSeq" id="WP_208251352.1">
    <property type="nucleotide sequence ID" value="NZ_JAGEPF010000037.1"/>
</dbReference>
<dbReference type="EMBL" id="JAGEPF010000037">
    <property type="protein sequence ID" value="MBO2464650.1"/>
    <property type="molecule type" value="Genomic_DNA"/>
</dbReference>
<gene>
    <name evidence="1" type="ORF">J4709_44480</name>
</gene>
<protein>
    <submittedName>
        <fullName evidence="1">Uncharacterized protein</fullName>
    </submittedName>
</protein>